<sequence>MADHEDVMRRINKIPGISYPALTPNLKGLKQRYVSCVVGCPYEGSISPKAVAMVTKHLFDLGCYEVSLGDTIGVGNSSWVSGQWTLQSVVWVAVHTRGGASGNVATEDVVYMLHGIGLETGVNLDKLMDAGDFICQAWNEKLPRKSLKRGETIKK</sequence>
<dbReference type="OrthoDB" id="1905920at2759"/>
<organism evidence="3 4">
    <name type="scientific">Desmophyllum pertusum</name>
    <dbReference type="NCBI Taxonomy" id="174260"/>
    <lineage>
        <taxon>Eukaryota</taxon>
        <taxon>Metazoa</taxon>
        <taxon>Cnidaria</taxon>
        <taxon>Anthozoa</taxon>
        <taxon>Hexacorallia</taxon>
        <taxon>Scleractinia</taxon>
        <taxon>Caryophylliina</taxon>
        <taxon>Caryophylliidae</taxon>
        <taxon>Desmophyllum</taxon>
    </lineage>
</organism>
<keyword evidence="2" id="KW-0456">Lyase</keyword>
<protein>
    <recommendedName>
        <fullName evidence="5">Hydroxymethylglutaryl-CoA lyase</fullName>
    </recommendedName>
</protein>
<evidence type="ECO:0008006" key="5">
    <source>
        <dbReference type="Google" id="ProtNLM"/>
    </source>
</evidence>
<evidence type="ECO:0000313" key="4">
    <source>
        <dbReference type="Proteomes" id="UP001163046"/>
    </source>
</evidence>
<gene>
    <name evidence="3" type="ORF">OS493_035092</name>
</gene>
<keyword evidence="1" id="KW-0479">Metal-binding</keyword>
<dbReference type="Gene3D" id="3.20.20.70">
    <property type="entry name" value="Aldolase class I"/>
    <property type="match status" value="2"/>
</dbReference>
<dbReference type="PANTHER" id="PTHR42738:SF7">
    <property type="entry name" value="HYDROXYMETHYLGLUTARYL-COA LYASE"/>
    <property type="match status" value="1"/>
</dbReference>
<dbReference type="PANTHER" id="PTHR42738">
    <property type="entry name" value="HYDROXYMETHYLGLUTARYL-COA LYASE"/>
    <property type="match status" value="1"/>
</dbReference>
<comment type="caution">
    <text evidence="3">The sequence shown here is derived from an EMBL/GenBank/DDBJ whole genome shotgun (WGS) entry which is preliminary data.</text>
</comment>
<dbReference type="GO" id="GO:0046951">
    <property type="term" value="P:ketone body biosynthetic process"/>
    <property type="evidence" value="ECO:0007669"/>
    <property type="project" value="TreeGrafter"/>
</dbReference>
<dbReference type="EMBL" id="MU826401">
    <property type="protein sequence ID" value="KAJ7376349.1"/>
    <property type="molecule type" value="Genomic_DNA"/>
</dbReference>
<reference evidence="3" key="1">
    <citation type="submission" date="2023-01" db="EMBL/GenBank/DDBJ databases">
        <title>Genome assembly of the deep-sea coral Lophelia pertusa.</title>
        <authorList>
            <person name="Herrera S."/>
            <person name="Cordes E."/>
        </authorList>
    </citation>
    <scope>NUCLEOTIDE SEQUENCE</scope>
    <source>
        <strain evidence="3">USNM1676648</strain>
        <tissue evidence="3">Polyp</tissue>
    </source>
</reference>
<accession>A0A9X0CWU6</accession>
<evidence type="ECO:0000313" key="3">
    <source>
        <dbReference type="EMBL" id="KAJ7376349.1"/>
    </source>
</evidence>
<keyword evidence="4" id="KW-1185">Reference proteome</keyword>
<name>A0A9X0CWU6_9CNID</name>
<dbReference type="GO" id="GO:0006552">
    <property type="term" value="P:L-leucine catabolic process"/>
    <property type="evidence" value="ECO:0007669"/>
    <property type="project" value="TreeGrafter"/>
</dbReference>
<dbReference type="InterPro" id="IPR043594">
    <property type="entry name" value="HMGL"/>
</dbReference>
<dbReference type="GO" id="GO:0004419">
    <property type="term" value="F:hydroxymethylglutaryl-CoA lyase activity"/>
    <property type="evidence" value="ECO:0007669"/>
    <property type="project" value="TreeGrafter"/>
</dbReference>
<evidence type="ECO:0000256" key="1">
    <source>
        <dbReference type="ARBA" id="ARBA00022723"/>
    </source>
</evidence>
<dbReference type="Proteomes" id="UP001163046">
    <property type="component" value="Unassembled WGS sequence"/>
</dbReference>
<dbReference type="SUPFAM" id="SSF51569">
    <property type="entry name" value="Aldolase"/>
    <property type="match status" value="1"/>
</dbReference>
<proteinExistence type="predicted"/>
<dbReference type="InterPro" id="IPR013785">
    <property type="entry name" value="Aldolase_TIM"/>
</dbReference>
<evidence type="ECO:0000256" key="2">
    <source>
        <dbReference type="ARBA" id="ARBA00023239"/>
    </source>
</evidence>
<dbReference type="AlphaFoldDB" id="A0A9X0CWU6"/>
<dbReference type="GO" id="GO:0046872">
    <property type="term" value="F:metal ion binding"/>
    <property type="evidence" value="ECO:0007669"/>
    <property type="project" value="UniProtKB-KW"/>
</dbReference>